<feature type="coiled-coil region" evidence="1">
    <location>
        <begin position="49"/>
        <end position="102"/>
    </location>
</feature>
<keyword evidence="1" id="KW-0175">Coiled coil</keyword>
<gene>
    <name evidence="2" type="ORF">MNBD_DELTA04-883</name>
</gene>
<reference evidence="2" key="1">
    <citation type="submission" date="2018-06" db="EMBL/GenBank/DDBJ databases">
        <authorList>
            <person name="Zhirakovskaya E."/>
        </authorList>
    </citation>
    <scope>NUCLEOTIDE SEQUENCE</scope>
</reference>
<dbReference type="InterPro" id="IPR008769">
    <property type="entry name" value="PhaF_PhaI"/>
</dbReference>
<accession>A0A3B0UY64</accession>
<evidence type="ECO:0008006" key="3">
    <source>
        <dbReference type="Google" id="ProtNLM"/>
    </source>
</evidence>
<protein>
    <recommendedName>
        <fullName evidence="3">Polyhydroxyalkanoate synthesis regulator phasin</fullName>
    </recommendedName>
</protein>
<proteinExistence type="predicted"/>
<evidence type="ECO:0000313" key="2">
    <source>
        <dbReference type="EMBL" id="VAW36205.1"/>
    </source>
</evidence>
<evidence type="ECO:0000256" key="1">
    <source>
        <dbReference type="SAM" id="Coils"/>
    </source>
</evidence>
<dbReference type="EMBL" id="UOEY01000022">
    <property type="protein sequence ID" value="VAW36205.1"/>
    <property type="molecule type" value="Genomic_DNA"/>
</dbReference>
<dbReference type="PANTHER" id="PTHR38664:SF1">
    <property type="entry name" value="SLR0058 PROTEIN"/>
    <property type="match status" value="1"/>
</dbReference>
<organism evidence="2">
    <name type="scientific">hydrothermal vent metagenome</name>
    <dbReference type="NCBI Taxonomy" id="652676"/>
    <lineage>
        <taxon>unclassified sequences</taxon>
        <taxon>metagenomes</taxon>
        <taxon>ecological metagenomes</taxon>
    </lineage>
</organism>
<dbReference type="AlphaFoldDB" id="A0A3B0UY64"/>
<dbReference type="Pfam" id="PF05597">
    <property type="entry name" value="Phasin"/>
    <property type="match status" value="1"/>
</dbReference>
<sequence length="103" mass="11426">MNELLKNVLYLSAGAVFLTKDKIEALKGELIGKGKMTQEEGKQFVDELVKKSEAIKGQLEERIQQVVAEQLKKMNVATHDDIAALSARIDELAKVVEKGQSEE</sequence>
<dbReference type="PANTHER" id="PTHR38664">
    <property type="entry name" value="SLR0058 PROTEIN"/>
    <property type="match status" value="1"/>
</dbReference>
<name>A0A3B0UY64_9ZZZZ</name>